<name>A0AAP0Q423_9MAGN</name>
<dbReference type="EMBL" id="JBBNAF010000002">
    <property type="protein sequence ID" value="KAK9162701.1"/>
    <property type="molecule type" value="Genomic_DNA"/>
</dbReference>
<dbReference type="AlphaFoldDB" id="A0AAP0Q423"/>
<reference evidence="1 2" key="1">
    <citation type="submission" date="2024-01" db="EMBL/GenBank/DDBJ databases">
        <title>Genome assemblies of Stephania.</title>
        <authorList>
            <person name="Yang L."/>
        </authorList>
    </citation>
    <scope>NUCLEOTIDE SEQUENCE [LARGE SCALE GENOMIC DNA]</scope>
    <source>
        <strain evidence="1">YNDBR</strain>
        <tissue evidence="1">Leaf</tissue>
    </source>
</reference>
<organism evidence="1 2">
    <name type="scientific">Stephania yunnanensis</name>
    <dbReference type="NCBI Taxonomy" id="152371"/>
    <lineage>
        <taxon>Eukaryota</taxon>
        <taxon>Viridiplantae</taxon>
        <taxon>Streptophyta</taxon>
        <taxon>Embryophyta</taxon>
        <taxon>Tracheophyta</taxon>
        <taxon>Spermatophyta</taxon>
        <taxon>Magnoliopsida</taxon>
        <taxon>Ranunculales</taxon>
        <taxon>Menispermaceae</taxon>
        <taxon>Menispermoideae</taxon>
        <taxon>Cissampelideae</taxon>
        <taxon>Stephania</taxon>
    </lineage>
</organism>
<sequence length="56" mass="6596">MREFEDRNWNLVWISLLTRSARERWYRVRNYGGTQALGYALGFVEGSNRLGQACDL</sequence>
<comment type="caution">
    <text evidence="1">The sequence shown here is derived from an EMBL/GenBank/DDBJ whole genome shotgun (WGS) entry which is preliminary data.</text>
</comment>
<dbReference type="Proteomes" id="UP001420932">
    <property type="component" value="Unassembled WGS sequence"/>
</dbReference>
<gene>
    <name evidence="1" type="ORF">Syun_003603</name>
</gene>
<proteinExistence type="predicted"/>
<evidence type="ECO:0000313" key="1">
    <source>
        <dbReference type="EMBL" id="KAK9162701.1"/>
    </source>
</evidence>
<accession>A0AAP0Q423</accession>
<keyword evidence="2" id="KW-1185">Reference proteome</keyword>
<protein>
    <submittedName>
        <fullName evidence="1">Uncharacterized protein</fullName>
    </submittedName>
</protein>
<evidence type="ECO:0000313" key="2">
    <source>
        <dbReference type="Proteomes" id="UP001420932"/>
    </source>
</evidence>